<proteinExistence type="predicted"/>
<dbReference type="KEGG" id="ege:EM595_p0085"/>
<organism evidence="1 2">
    <name type="scientific">Duffyella gerundensis</name>
    <dbReference type="NCBI Taxonomy" id="1619313"/>
    <lineage>
        <taxon>Bacteria</taxon>
        <taxon>Pseudomonadati</taxon>
        <taxon>Pseudomonadota</taxon>
        <taxon>Gammaproteobacteria</taxon>
        <taxon>Enterobacterales</taxon>
        <taxon>Erwiniaceae</taxon>
        <taxon>Duffyella</taxon>
    </lineage>
</organism>
<geneLocation type="plasmid" evidence="2">
    <name>pEM01</name>
</geneLocation>
<dbReference type="AlphaFoldDB" id="A0A0U5L4Q4"/>
<evidence type="ECO:0000313" key="2">
    <source>
        <dbReference type="Proteomes" id="UP000059419"/>
    </source>
</evidence>
<gene>
    <name evidence="1" type="ORF">EM595_p0085</name>
</gene>
<reference evidence="2" key="1">
    <citation type="submission" date="2015-11" db="EMBL/GenBank/DDBJ databases">
        <authorList>
            <person name="Blom J."/>
        </authorList>
    </citation>
    <scope>NUCLEOTIDE SEQUENCE [LARGE SCALE GENOMIC DNA]</scope>
    <source>
        <plasmid evidence="2">pEM01</plasmid>
    </source>
</reference>
<dbReference type="EMBL" id="LN907828">
    <property type="protein sequence ID" value="CUU25785.1"/>
    <property type="molecule type" value="Genomic_DNA"/>
</dbReference>
<keyword evidence="2" id="KW-1185">Reference proteome</keyword>
<dbReference type="PATRIC" id="fig|1619313.3.peg.3685"/>
<dbReference type="Proteomes" id="UP000059419">
    <property type="component" value="Plasmid pEM01"/>
</dbReference>
<name>A0A0U5L4Q4_9GAMM</name>
<evidence type="ECO:0000313" key="1">
    <source>
        <dbReference type="EMBL" id="CUU25785.1"/>
    </source>
</evidence>
<protein>
    <submittedName>
        <fullName evidence="1">Uncharacterized protein</fullName>
    </submittedName>
</protein>
<accession>A0A0U5L4Q4</accession>
<sequence length="52" mass="6012">MFKPLSVSFCHRFYINALTMPRAGTAPLFPYRPDAFFIYLIGGHCRERSAIM</sequence>